<dbReference type="AlphaFoldDB" id="A0AAV4NXT9"/>
<evidence type="ECO:0000313" key="2">
    <source>
        <dbReference type="Proteomes" id="UP001054945"/>
    </source>
</evidence>
<organism evidence="1 2">
    <name type="scientific">Caerostris extrusa</name>
    <name type="common">Bark spider</name>
    <name type="synonym">Caerostris bankana</name>
    <dbReference type="NCBI Taxonomy" id="172846"/>
    <lineage>
        <taxon>Eukaryota</taxon>
        <taxon>Metazoa</taxon>
        <taxon>Ecdysozoa</taxon>
        <taxon>Arthropoda</taxon>
        <taxon>Chelicerata</taxon>
        <taxon>Arachnida</taxon>
        <taxon>Araneae</taxon>
        <taxon>Araneomorphae</taxon>
        <taxon>Entelegynae</taxon>
        <taxon>Araneoidea</taxon>
        <taxon>Araneidae</taxon>
        <taxon>Caerostris</taxon>
    </lineage>
</organism>
<gene>
    <name evidence="1" type="ORF">CEXT_479681</name>
</gene>
<dbReference type="Proteomes" id="UP001054945">
    <property type="component" value="Unassembled WGS sequence"/>
</dbReference>
<keyword evidence="2" id="KW-1185">Reference proteome</keyword>
<accession>A0AAV4NXT9</accession>
<evidence type="ECO:0000313" key="1">
    <source>
        <dbReference type="EMBL" id="GIX89702.1"/>
    </source>
</evidence>
<sequence>MPEVPINSIEHETSVFHIYHYTSLMSIRCSTKFTTSVSRALHGASESSSENGYSLRFGKNEGLTQTNNRAFIYGNRNSVLRRKRILWSA</sequence>
<proteinExistence type="predicted"/>
<comment type="caution">
    <text evidence="1">The sequence shown here is derived from an EMBL/GenBank/DDBJ whole genome shotgun (WGS) entry which is preliminary data.</text>
</comment>
<name>A0AAV4NXT9_CAEEX</name>
<dbReference type="EMBL" id="BPLR01003881">
    <property type="protein sequence ID" value="GIX89702.1"/>
    <property type="molecule type" value="Genomic_DNA"/>
</dbReference>
<protein>
    <submittedName>
        <fullName evidence="1">Uncharacterized protein</fullName>
    </submittedName>
</protein>
<reference evidence="1 2" key="1">
    <citation type="submission" date="2021-06" db="EMBL/GenBank/DDBJ databases">
        <title>Caerostris extrusa draft genome.</title>
        <authorList>
            <person name="Kono N."/>
            <person name="Arakawa K."/>
        </authorList>
    </citation>
    <scope>NUCLEOTIDE SEQUENCE [LARGE SCALE GENOMIC DNA]</scope>
</reference>